<dbReference type="SUPFAM" id="SSF53850">
    <property type="entry name" value="Periplasmic binding protein-like II"/>
    <property type="match status" value="1"/>
</dbReference>
<evidence type="ECO:0000256" key="1">
    <source>
        <dbReference type="ARBA" id="ARBA00009437"/>
    </source>
</evidence>
<dbReference type="Gene3D" id="3.40.190.10">
    <property type="entry name" value="Periplasmic binding protein-like II"/>
    <property type="match status" value="2"/>
</dbReference>
<dbReference type="InterPro" id="IPR036390">
    <property type="entry name" value="WH_DNA-bd_sf"/>
</dbReference>
<dbReference type="InterPro" id="IPR000847">
    <property type="entry name" value="LysR_HTH_N"/>
</dbReference>
<dbReference type="EMBL" id="CP053892">
    <property type="protein sequence ID" value="QKG18519.1"/>
    <property type="molecule type" value="Genomic_DNA"/>
</dbReference>
<dbReference type="GO" id="GO:0003677">
    <property type="term" value="F:DNA binding"/>
    <property type="evidence" value="ECO:0007669"/>
    <property type="project" value="UniProtKB-KW"/>
</dbReference>
<dbReference type="PROSITE" id="PS50931">
    <property type="entry name" value="HTH_LYSR"/>
    <property type="match status" value="1"/>
</dbReference>
<name>A0A7D3VNT4_ACTVE</name>
<dbReference type="FunFam" id="1.10.10.10:FF:000001">
    <property type="entry name" value="LysR family transcriptional regulator"/>
    <property type="match status" value="1"/>
</dbReference>
<dbReference type="InterPro" id="IPR005119">
    <property type="entry name" value="LysR_subst-bd"/>
</dbReference>
<comment type="similarity">
    <text evidence="1">Belongs to the LysR transcriptional regulatory family.</text>
</comment>
<dbReference type="Gene3D" id="1.10.10.10">
    <property type="entry name" value="Winged helix-like DNA-binding domain superfamily/Winged helix DNA-binding domain"/>
    <property type="match status" value="1"/>
</dbReference>
<protein>
    <submittedName>
        <fullName evidence="7">Transcriptional regulator, LysR family</fullName>
    </submittedName>
</protein>
<evidence type="ECO:0000259" key="6">
    <source>
        <dbReference type="PROSITE" id="PS50931"/>
    </source>
</evidence>
<dbReference type="SUPFAM" id="SSF46785">
    <property type="entry name" value="Winged helix' DNA-binding domain"/>
    <property type="match status" value="1"/>
</dbReference>
<keyword evidence="4" id="KW-0804">Transcription</keyword>
<evidence type="ECO:0000256" key="4">
    <source>
        <dbReference type="ARBA" id="ARBA00023163"/>
    </source>
</evidence>
<evidence type="ECO:0000256" key="2">
    <source>
        <dbReference type="ARBA" id="ARBA00023015"/>
    </source>
</evidence>
<proteinExistence type="inferred from homology"/>
<accession>A0A7D3VNT4</accession>
<dbReference type="GO" id="GO:0003700">
    <property type="term" value="F:DNA-binding transcription factor activity"/>
    <property type="evidence" value="ECO:0007669"/>
    <property type="project" value="InterPro"/>
</dbReference>
<feature type="compositionally biased region" description="Basic and acidic residues" evidence="5">
    <location>
        <begin position="324"/>
        <end position="339"/>
    </location>
</feature>
<dbReference type="Proteomes" id="UP000501240">
    <property type="component" value="Chromosome"/>
</dbReference>
<gene>
    <name evidence="7" type="ORF">ACTIVE_0153</name>
</gene>
<sequence length="339" mass="36049">MTMNLERLRALHAVSVHGSIAAAAEAMHVTPSGVSQQLAKLERETGHALLEPQGRGVRLTRAGHVLAGHAARVLAQLSAATAELDGLREDAAGPVRLGAFVTAARSVLPPALAALRERHPGLSPTLREGEAENVLPALARGDIDVAMVESWDTLPTPFPASVSNLPLSSDVIDLALPAAHPLARRRTVDLHELHGLRWAAWTAGGTCERQLVQTLREHNAEPEIVCNVADYPTQLAFVAAGLAAALIPRLGRDPVPAGVRMLATRPAVRRRIYVAWRTEAAGPAVDACVEALRAASEHFMEDSALHGGQRAPGQAAAWRTGPFMEDRPARADRRAVAET</sequence>
<keyword evidence="3" id="KW-0238">DNA-binding</keyword>
<evidence type="ECO:0000256" key="5">
    <source>
        <dbReference type="SAM" id="MobiDB-lite"/>
    </source>
</evidence>
<keyword evidence="2" id="KW-0805">Transcription regulation</keyword>
<evidence type="ECO:0000313" key="8">
    <source>
        <dbReference type="Proteomes" id="UP000501240"/>
    </source>
</evidence>
<keyword evidence="8" id="KW-1185">Reference proteome</keyword>
<organism evidence="7 8">
    <name type="scientific">Actinomadura verrucosospora</name>
    <dbReference type="NCBI Taxonomy" id="46165"/>
    <lineage>
        <taxon>Bacteria</taxon>
        <taxon>Bacillati</taxon>
        <taxon>Actinomycetota</taxon>
        <taxon>Actinomycetes</taxon>
        <taxon>Streptosporangiales</taxon>
        <taxon>Thermomonosporaceae</taxon>
        <taxon>Actinomadura</taxon>
    </lineage>
</organism>
<dbReference type="CDD" id="cd08423">
    <property type="entry name" value="PBP2_LTTR_like_6"/>
    <property type="match status" value="1"/>
</dbReference>
<evidence type="ECO:0000313" key="7">
    <source>
        <dbReference type="EMBL" id="QKG18519.1"/>
    </source>
</evidence>
<dbReference type="PANTHER" id="PTHR30346">
    <property type="entry name" value="TRANSCRIPTIONAL DUAL REGULATOR HCAR-RELATED"/>
    <property type="match status" value="1"/>
</dbReference>
<dbReference type="PANTHER" id="PTHR30346:SF29">
    <property type="entry name" value="LYSR SUBSTRATE-BINDING"/>
    <property type="match status" value="1"/>
</dbReference>
<dbReference type="AlphaFoldDB" id="A0A7D3VNT4"/>
<evidence type="ECO:0000256" key="3">
    <source>
        <dbReference type="ARBA" id="ARBA00023125"/>
    </source>
</evidence>
<dbReference type="Pfam" id="PF03466">
    <property type="entry name" value="LysR_substrate"/>
    <property type="match status" value="1"/>
</dbReference>
<feature type="domain" description="HTH lysR-type" evidence="6">
    <location>
        <begin position="3"/>
        <end position="60"/>
    </location>
</feature>
<feature type="region of interest" description="Disordered" evidence="5">
    <location>
        <begin position="304"/>
        <end position="339"/>
    </location>
</feature>
<dbReference type="GO" id="GO:0032993">
    <property type="term" value="C:protein-DNA complex"/>
    <property type="evidence" value="ECO:0007669"/>
    <property type="project" value="TreeGrafter"/>
</dbReference>
<dbReference type="InterPro" id="IPR036388">
    <property type="entry name" value="WH-like_DNA-bd_sf"/>
</dbReference>
<reference evidence="7 8" key="1">
    <citation type="submission" date="2020-05" db="EMBL/GenBank/DDBJ databases">
        <title>Actinomadura verrucosospora NRRL-B18236 (PFL_A860) Genome sequencing and assembly.</title>
        <authorList>
            <person name="Samborskyy M."/>
        </authorList>
    </citation>
    <scope>NUCLEOTIDE SEQUENCE [LARGE SCALE GENOMIC DNA]</scope>
    <source>
        <strain evidence="7 8">NRRL:B18236</strain>
    </source>
</reference>
<dbReference type="Pfam" id="PF00126">
    <property type="entry name" value="HTH_1"/>
    <property type="match status" value="1"/>
</dbReference>